<dbReference type="EC" id="2.1.1.100" evidence="4 13"/>
<keyword evidence="6" id="KW-0808">Transferase</keyword>
<evidence type="ECO:0000256" key="3">
    <source>
        <dbReference type="ARBA" id="ARBA00009140"/>
    </source>
</evidence>
<comment type="function">
    <text evidence="11">Catalyzes the post-translational methylation of isoprenylated C-terminal cysteine residues.</text>
</comment>
<organism evidence="14 15">
    <name type="scientific">Tegillarca granosa</name>
    <name type="common">Malaysian cockle</name>
    <name type="synonym">Anadara granosa</name>
    <dbReference type="NCBI Taxonomy" id="220873"/>
    <lineage>
        <taxon>Eukaryota</taxon>
        <taxon>Metazoa</taxon>
        <taxon>Spiralia</taxon>
        <taxon>Lophotrochozoa</taxon>
        <taxon>Mollusca</taxon>
        <taxon>Bivalvia</taxon>
        <taxon>Autobranchia</taxon>
        <taxon>Pteriomorphia</taxon>
        <taxon>Arcoida</taxon>
        <taxon>Arcoidea</taxon>
        <taxon>Arcidae</taxon>
        <taxon>Tegillarca</taxon>
    </lineage>
</organism>
<dbReference type="PROSITE" id="PS51564">
    <property type="entry name" value="SAM_ICMT"/>
    <property type="match status" value="1"/>
</dbReference>
<feature type="transmembrane region" description="Helical" evidence="13">
    <location>
        <begin position="237"/>
        <end position="256"/>
    </location>
</feature>
<comment type="catalytic activity">
    <reaction evidence="1 13">
        <text>[protein]-C-terminal S-[(2E,6E)-farnesyl]-L-cysteine + S-adenosyl-L-methionine = [protein]-C-terminal S-[(2E,6E)-farnesyl]-L-cysteine methyl ester + S-adenosyl-L-homocysteine</text>
        <dbReference type="Rhea" id="RHEA:21672"/>
        <dbReference type="Rhea" id="RHEA-COMP:12125"/>
        <dbReference type="Rhea" id="RHEA-COMP:12126"/>
        <dbReference type="ChEBI" id="CHEBI:57856"/>
        <dbReference type="ChEBI" id="CHEBI:59789"/>
        <dbReference type="ChEBI" id="CHEBI:90510"/>
        <dbReference type="ChEBI" id="CHEBI:90511"/>
        <dbReference type="EC" id="2.1.1.100"/>
    </reaction>
</comment>
<evidence type="ECO:0000256" key="6">
    <source>
        <dbReference type="ARBA" id="ARBA00022679"/>
    </source>
</evidence>
<sequence length="314" mass="36721">MSLSDTTWVHFGWYITALSFFHWSEYFITAVTNPRSLTLESYLLDHRLLMVISGEVVRKASMITASTNFNHYVQYIKQVDHQLVTRGVYSLCRHPSYVGWFYWSIGTQLILCNPFCLIAYTIVSWRFFRERVYEEEIYLLNFFGEDYLEYQKSVGTGLPFITGYKGEALSRGCKKNIIRQYLVHLPLHVVLETMVFGALPLHVVLETVFTCRQYLVHLLLHVILVTVFTCRQYLLHLPLHVVLVTTVLVFASFTSTCSFGDSIYMQMIFLAFTSTCNFGDILHFDSMLFSYSLYEIPGKFIKCTKFSMERDYIY</sequence>
<dbReference type="InterPro" id="IPR007269">
    <property type="entry name" value="ICMT_MeTrfase"/>
</dbReference>
<evidence type="ECO:0000256" key="11">
    <source>
        <dbReference type="ARBA" id="ARBA00023572"/>
    </source>
</evidence>
<proteinExistence type="inferred from homology"/>
<keyword evidence="15" id="KW-1185">Reference proteome</keyword>
<dbReference type="PANTHER" id="PTHR12714">
    <property type="entry name" value="PROTEIN-S ISOPRENYLCYSTEINE O-METHYLTRANSFERASE"/>
    <property type="match status" value="1"/>
</dbReference>
<evidence type="ECO:0000313" key="15">
    <source>
        <dbReference type="Proteomes" id="UP001217089"/>
    </source>
</evidence>
<evidence type="ECO:0000313" key="14">
    <source>
        <dbReference type="EMBL" id="KAJ8319913.1"/>
    </source>
</evidence>
<evidence type="ECO:0000256" key="9">
    <source>
        <dbReference type="ARBA" id="ARBA00022989"/>
    </source>
</evidence>
<feature type="transmembrane region" description="Helical" evidence="13">
    <location>
        <begin position="100"/>
        <end position="123"/>
    </location>
</feature>
<evidence type="ECO:0000256" key="1">
    <source>
        <dbReference type="ARBA" id="ARBA00001450"/>
    </source>
</evidence>
<evidence type="ECO:0000256" key="5">
    <source>
        <dbReference type="ARBA" id="ARBA00022603"/>
    </source>
</evidence>
<feature type="transmembrane region" description="Helical" evidence="13">
    <location>
        <begin position="214"/>
        <end position="230"/>
    </location>
</feature>
<comment type="similarity">
    <text evidence="3 13">Belongs to the class VI-like SAM-binding methyltransferase superfamily. Isoprenylcysteine carboxyl methyltransferase family.</text>
</comment>
<evidence type="ECO:0000256" key="13">
    <source>
        <dbReference type="RuleBase" id="RU362022"/>
    </source>
</evidence>
<name>A0ABQ9FRN2_TEGGR</name>
<feature type="transmembrane region" description="Helical" evidence="13">
    <location>
        <begin position="181"/>
        <end position="202"/>
    </location>
</feature>
<evidence type="ECO:0000256" key="10">
    <source>
        <dbReference type="ARBA" id="ARBA00023136"/>
    </source>
</evidence>
<dbReference type="Gene3D" id="1.20.120.1630">
    <property type="match status" value="1"/>
</dbReference>
<keyword evidence="10 13" id="KW-0472">Membrane</keyword>
<dbReference type="Pfam" id="PF04140">
    <property type="entry name" value="ICMT"/>
    <property type="match status" value="1"/>
</dbReference>
<dbReference type="Proteomes" id="UP001217089">
    <property type="component" value="Unassembled WGS sequence"/>
</dbReference>
<keyword evidence="7 13" id="KW-0949">S-adenosyl-L-methionine</keyword>
<keyword evidence="9 13" id="KW-1133">Transmembrane helix</keyword>
<keyword evidence="8 13" id="KW-0812">Transmembrane</keyword>
<comment type="subcellular location">
    <subcellularLocation>
        <location evidence="13">Endoplasmic reticulum membrane</location>
        <topology evidence="13">Multi-pass membrane protein</topology>
    </subcellularLocation>
    <subcellularLocation>
        <location evidence="2">Membrane</location>
        <topology evidence="2">Multi-pass membrane protein</topology>
    </subcellularLocation>
</comment>
<dbReference type="EMBL" id="JARBDR010000141">
    <property type="protein sequence ID" value="KAJ8319913.1"/>
    <property type="molecule type" value="Genomic_DNA"/>
</dbReference>
<protein>
    <recommendedName>
        <fullName evidence="12 13">Protein-S-isoprenylcysteine O-methyltransferase</fullName>
        <ecNumber evidence="4 13">2.1.1.100</ecNumber>
    </recommendedName>
</protein>
<dbReference type="PANTHER" id="PTHR12714:SF9">
    <property type="entry name" value="PROTEIN-S-ISOPRENYLCYSTEINE O-METHYLTRANSFERASE"/>
    <property type="match status" value="1"/>
</dbReference>
<evidence type="ECO:0000256" key="8">
    <source>
        <dbReference type="ARBA" id="ARBA00022692"/>
    </source>
</evidence>
<evidence type="ECO:0000256" key="2">
    <source>
        <dbReference type="ARBA" id="ARBA00004141"/>
    </source>
</evidence>
<dbReference type="InterPro" id="IPR025770">
    <property type="entry name" value="PPMT_MeTrfase"/>
</dbReference>
<evidence type="ECO:0000256" key="12">
    <source>
        <dbReference type="ARBA" id="ARBA00023656"/>
    </source>
</evidence>
<reference evidence="14 15" key="1">
    <citation type="submission" date="2022-12" db="EMBL/GenBank/DDBJ databases">
        <title>Chromosome-level genome of Tegillarca granosa.</title>
        <authorList>
            <person name="Kim J."/>
        </authorList>
    </citation>
    <scope>NUCLEOTIDE SEQUENCE [LARGE SCALE GENOMIC DNA]</scope>
    <source>
        <strain evidence="14">Teg-2019</strain>
        <tissue evidence="14">Adductor muscle</tissue>
    </source>
</reference>
<accession>A0ABQ9FRN2</accession>
<keyword evidence="13" id="KW-0256">Endoplasmic reticulum</keyword>
<evidence type="ECO:0000256" key="7">
    <source>
        <dbReference type="ARBA" id="ARBA00022691"/>
    </source>
</evidence>
<evidence type="ECO:0000256" key="4">
    <source>
        <dbReference type="ARBA" id="ARBA00012151"/>
    </source>
</evidence>
<keyword evidence="5 13" id="KW-0489">Methyltransferase</keyword>
<comment type="caution">
    <text evidence="14">The sequence shown here is derived from an EMBL/GenBank/DDBJ whole genome shotgun (WGS) entry which is preliminary data.</text>
</comment>
<gene>
    <name evidence="14" type="ORF">KUTeg_001500</name>
</gene>